<dbReference type="Proteomes" id="UP000001542">
    <property type="component" value="Unassembled WGS sequence"/>
</dbReference>
<organism evidence="2 3">
    <name type="scientific">Trichomonas vaginalis (strain ATCC PRA-98 / G3)</name>
    <dbReference type="NCBI Taxonomy" id="412133"/>
    <lineage>
        <taxon>Eukaryota</taxon>
        <taxon>Metamonada</taxon>
        <taxon>Parabasalia</taxon>
        <taxon>Trichomonadida</taxon>
        <taxon>Trichomonadidae</taxon>
        <taxon>Trichomonas</taxon>
    </lineage>
</organism>
<feature type="domain" description="Initiator binding" evidence="1">
    <location>
        <begin position="12"/>
        <end position="137"/>
    </location>
</feature>
<dbReference type="RefSeq" id="XP_001584126.1">
    <property type="nucleotide sequence ID" value="XM_001584076.1"/>
</dbReference>
<dbReference type="InParanoid" id="A2D9B4"/>
<evidence type="ECO:0000259" key="1">
    <source>
        <dbReference type="Pfam" id="PF10416"/>
    </source>
</evidence>
<reference evidence="2" key="2">
    <citation type="journal article" date="2007" name="Science">
        <title>Draft genome sequence of the sexually transmitted pathogen Trichomonas vaginalis.</title>
        <authorList>
            <person name="Carlton J.M."/>
            <person name="Hirt R.P."/>
            <person name="Silva J.C."/>
            <person name="Delcher A.L."/>
            <person name="Schatz M."/>
            <person name="Zhao Q."/>
            <person name="Wortman J.R."/>
            <person name="Bidwell S.L."/>
            <person name="Alsmark U.C.M."/>
            <person name="Besteiro S."/>
            <person name="Sicheritz-Ponten T."/>
            <person name="Noel C.J."/>
            <person name="Dacks J.B."/>
            <person name="Foster P.G."/>
            <person name="Simillion C."/>
            <person name="Van de Peer Y."/>
            <person name="Miranda-Saavedra D."/>
            <person name="Barton G.J."/>
            <person name="Westrop G.D."/>
            <person name="Mueller S."/>
            <person name="Dessi D."/>
            <person name="Fiori P.L."/>
            <person name="Ren Q."/>
            <person name="Paulsen I."/>
            <person name="Zhang H."/>
            <person name="Bastida-Corcuera F.D."/>
            <person name="Simoes-Barbosa A."/>
            <person name="Brown M.T."/>
            <person name="Hayes R.D."/>
            <person name="Mukherjee M."/>
            <person name="Okumura C.Y."/>
            <person name="Schneider R."/>
            <person name="Smith A.J."/>
            <person name="Vanacova S."/>
            <person name="Villalvazo M."/>
            <person name="Haas B.J."/>
            <person name="Pertea M."/>
            <person name="Feldblyum T.V."/>
            <person name="Utterback T.R."/>
            <person name="Shu C.L."/>
            <person name="Osoegawa K."/>
            <person name="de Jong P.J."/>
            <person name="Hrdy I."/>
            <person name="Horvathova L."/>
            <person name="Zubacova Z."/>
            <person name="Dolezal P."/>
            <person name="Malik S.B."/>
            <person name="Logsdon J.M. Jr."/>
            <person name="Henze K."/>
            <person name="Gupta A."/>
            <person name="Wang C.C."/>
            <person name="Dunne R.L."/>
            <person name="Upcroft J.A."/>
            <person name="Upcroft P."/>
            <person name="White O."/>
            <person name="Salzberg S.L."/>
            <person name="Tang P."/>
            <person name="Chiu C.-H."/>
            <person name="Lee Y.-S."/>
            <person name="Embley T.M."/>
            <person name="Coombs G.H."/>
            <person name="Mottram J.C."/>
            <person name="Tachezy J."/>
            <person name="Fraser-Liggett C.M."/>
            <person name="Johnson P.J."/>
        </authorList>
    </citation>
    <scope>NUCLEOTIDE SEQUENCE [LARGE SCALE GENOMIC DNA]</scope>
    <source>
        <strain evidence="2">G3</strain>
    </source>
</reference>
<keyword evidence="3" id="KW-1185">Reference proteome</keyword>
<dbReference type="VEuPathDB" id="TrichDB:TVAGG3_0770430"/>
<accession>A2D9B4</accession>
<dbReference type="Pfam" id="PF10416">
    <property type="entry name" value="IBD"/>
    <property type="match status" value="1"/>
</dbReference>
<protein>
    <recommendedName>
        <fullName evidence="1">Initiator binding domain-containing protein</fullName>
    </recommendedName>
</protein>
<dbReference type="InterPro" id="IPR018845">
    <property type="entry name" value="Initiator-bd"/>
</dbReference>
<reference evidence="2" key="1">
    <citation type="submission" date="2006-10" db="EMBL/GenBank/DDBJ databases">
        <authorList>
            <person name="Amadeo P."/>
            <person name="Zhao Q."/>
            <person name="Wortman J."/>
            <person name="Fraser-Liggett C."/>
            <person name="Carlton J."/>
        </authorList>
    </citation>
    <scope>NUCLEOTIDE SEQUENCE</scope>
    <source>
        <strain evidence="2">G3</strain>
    </source>
</reference>
<dbReference type="AlphaFoldDB" id="A2D9B4"/>
<dbReference type="VEuPathDB" id="TrichDB:TVAG_183770"/>
<dbReference type="SMR" id="A2D9B4"/>
<name>A2D9B4_TRIV3</name>
<gene>
    <name evidence="2" type="ORF">TVAG_183770</name>
</gene>
<dbReference type="OrthoDB" id="10493306at2759"/>
<sequence length="230" mass="26505">MSQPKFIELLSETDKKEYNNLRSTLSSNAVRNRRGKRLEAFSEVLTAIKNFCIKGDSDDWKRCLVCGVCWLPEGIAINNRQFQVLIDKCKSSINGSLQKMGYGTIQSRQESIKLLSEHIPFLATNYQEAREWSVRQFISVTPEPSVQTKQYKLIPHAFTPTPQPAVKANDQFYDPYDEYLTNTHHNQEETKFDYSADFNDFQIDTSYNPFNEYDSYSLEQTFTGATNSTA</sequence>
<dbReference type="EMBL" id="DS113180">
    <property type="protein sequence ID" value="EAY23140.1"/>
    <property type="molecule type" value="Genomic_DNA"/>
</dbReference>
<evidence type="ECO:0000313" key="2">
    <source>
        <dbReference type="EMBL" id="EAY23140.1"/>
    </source>
</evidence>
<proteinExistence type="predicted"/>
<evidence type="ECO:0000313" key="3">
    <source>
        <dbReference type="Proteomes" id="UP000001542"/>
    </source>
</evidence>
<dbReference type="KEGG" id="tva:5468699"/>